<dbReference type="OrthoDB" id="7365677at2"/>
<dbReference type="EMBL" id="VHSH01000006">
    <property type="protein sequence ID" value="TQV78367.1"/>
    <property type="molecule type" value="Genomic_DNA"/>
</dbReference>
<gene>
    <name evidence="2" type="primary">pspB</name>
    <name evidence="2" type="ORF">FKG95_17520</name>
</gene>
<sequence>MELVELLRTPLIIFLAVVAPVWIVVHYFTRWRTAKTLSHDDEQTLSELWESAAKMEDRIHTLEQILDAESPGWRARQ</sequence>
<dbReference type="Proteomes" id="UP000315252">
    <property type="component" value="Unassembled WGS sequence"/>
</dbReference>
<dbReference type="GO" id="GO:0009271">
    <property type="term" value="P:phage shock"/>
    <property type="evidence" value="ECO:0007669"/>
    <property type="project" value="InterPro"/>
</dbReference>
<dbReference type="InterPro" id="IPR009554">
    <property type="entry name" value="Phageshock_PspB"/>
</dbReference>
<keyword evidence="1" id="KW-0472">Membrane</keyword>
<dbReference type="RefSeq" id="WP_142897701.1">
    <property type="nucleotide sequence ID" value="NZ_ML660057.1"/>
</dbReference>
<name>A0A545TM96_9PROT</name>
<proteinExistence type="predicted"/>
<comment type="caution">
    <text evidence="2">The sequence shown here is derived from an EMBL/GenBank/DDBJ whole genome shotgun (WGS) entry which is preliminary data.</text>
</comment>
<accession>A0A545TM96</accession>
<organism evidence="2 3">
    <name type="scientific">Denitrobaculum tricleocarpae</name>
    <dbReference type="NCBI Taxonomy" id="2591009"/>
    <lineage>
        <taxon>Bacteria</taxon>
        <taxon>Pseudomonadati</taxon>
        <taxon>Pseudomonadota</taxon>
        <taxon>Alphaproteobacteria</taxon>
        <taxon>Rhodospirillales</taxon>
        <taxon>Rhodospirillaceae</taxon>
        <taxon>Denitrobaculum</taxon>
    </lineage>
</organism>
<dbReference type="Pfam" id="PF06667">
    <property type="entry name" value="PspB"/>
    <property type="match status" value="1"/>
</dbReference>
<dbReference type="AlphaFoldDB" id="A0A545TM96"/>
<evidence type="ECO:0000313" key="3">
    <source>
        <dbReference type="Proteomes" id="UP000315252"/>
    </source>
</evidence>
<dbReference type="GO" id="GO:0006355">
    <property type="term" value="P:regulation of DNA-templated transcription"/>
    <property type="evidence" value="ECO:0007669"/>
    <property type="project" value="InterPro"/>
</dbReference>
<keyword evidence="1" id="KW-0812">Transmembrane</keyword>
<dbReference type="NCBIfam" id="NF006993">
    <property type="entry name" value="PRK09458.1"/>
    <property type="match status" value="1"/>
</dbReference>
<protein>
    <submittedName>
        <fullName evidence="2">Envelope stress response membrane protein PspB</fullName>
    </submittedName>
</protein>
<feature type="transmembrane region" description="Helical" evidence="1">
    <location>
        <begin position="6"/>
        <end position="28"/>
    </location>
</feature>
<dbReference type="NCBIfam" id="TIGR02976">
    <property type="entry name" value="phageshock_pspB"/>
    <property type="match status" value="1"/>
</dbReference>
<keyword evidence="1" id="KW-1133">Transmembrane helix</keyword>
<keyword evidence="3" id="KW-1185">Reference proteome</keyword>
<evidence type="ECO:0000256" key="1">
    <source>
        <dbReference type="SAM" id="Phobius"/>
    </source>
</evidence>
<evidence type="ECO:0000313" key="2">
    <source>
        <dbReference type="EMBL" id="TQV78367.1"/>
    </source>
</evidence>
<reference evidence="2 3" key="1">
    <citation type="submission" date="2019-06" db="EMBL/GenBank/DDBJ databases">
        <title>Whole genome sequence for Rhodospirillaceae sp. R148.</title>
        <authorList>
            <person name="Wang G."/>
        </authorList>
    </citation>
    <scope>NUCLEOTIDE SEQUENCE [LARGE SCALE GENOMIC DNA]</scope>
    <source>
        <strain evidence="2 3">R148</strain>
    </source>
</reference>